<organism evidence="18 19">
    <name type="scientific">Pseudomonas mangiferae</name>
    <dbReference type="NCBI Taxonomy" id="2593654"/>
    <lineage>
        <taxon>Bacteria</taxon>
        <taxon>Pseudomonadati</taxon>
        <taxon>Pseudomonadota</taxon>
        <taxon>Gammaproteobacteria</taxon>
        <taxon>Pseudomonadales</taxon>
        <taxon>Pseudomonadaceae</taxon>
        <taxon>Pseudomonas</taxon>
    </lineage>
</organism>
<evidence type="ECO:0000256" key="2">
    <source>
        <dbReference type="ARBA" id="ARBA00009810"/>
    </source>
</evidence>
<dbReference type="Gene3D" id="2.170.130.10">
    <property type="entry name" value="TonB-dependent receptor, plug domain"/>
    <property type="match status" value="1"/>
</dbReference>
<keyword evidence="3 14" id="KW-0813">Transport</keyword>
<dbReference type="InterPro" id="IPR011662">
    <property type="entry name" value="Secretin/TonB_short_N"/>
</dbReference>
<dbReference type="PROSITE" id="PS01156">
    <property type="entry name" value="TONB_DEPENDENT_REC_2"/>
    <property type="match status" value="1"/>
</dbReference>
<dbReference type="SMART" id="SM00965">
    <property type="entry name" value="STN"/>
    <property type="match status" value="1"/>
</dbReference>
<dbReference type="OrthoDB" id="8663017at2"/>
<comment type="similarity">
    <text evidence="2 14 16">Belongs to the TonB-dependent receptor family.</text>
</comment>
<comment type="subcellular location">
    <subcellularLocation>
        <location evidence="1 14">Cell outer membrane</location>
        <topology evidence="1 14">Multi-pass membrane protein</topology>
    </subcellularLocation>
</comment>
<evidence type="ECO:0000256" key="13">
    <source>
        <dbReference type="ARBA" id="ARBA00023237"/>
    </source>
</evidence>
<keyword evidence="4 14" id="KW-1134">Transmembrane beta strand</keyword>
<keyword evidence="6 14" id="KW-0812">Transmembrane</keyword>
<keyword evidence="7" id="KW-0732">Signal</keyword>
<keyword evidence="10 16" id="KW-0798">TonB box</keyword>
<dbReference type="GO" id="GO:0015344">
    <property type="term" value="F:siderophore uptake transmembrane transporter activity"/>
    <property type="evidence" value="ECO:0007669"/>
    <property type="project" value="TreeGrafter"/>
</dbReference>
<dbReference type="GO" id="GO:0015891">
    <property type="term" value="P:siderophore transport"/>
    <property type="evidence" value="ECO:0007669"/>
    <property type="project" value="InterPro"/>
</dbReference>
<dbReference type="InterPro" id="IPR010105">
    <property type="entry name" value="TonB_sidphr_rcpt"/>
</dbReference>
<sequence>MAMAAPLNIPAQSLDSALRELGQQSGLQILYSPDVVQGKRATAVRGDLEPEAALRRLLDGTGLRYQLDNGTVILTSAAEGGSLELGATTINSSTLGQTTENTSSYTTGETGAATKLPLSLRETPQSVSVVTRQLMDDQNLKTLDEVLNFTPGVTVNHRDSERFTFYSRGFAIQNYQYDGIPSQVVNESQQYTGSLLDMAIYDHVEVLRGASGLMSGAGYPSATINLVRKRPTSDFQGYLTGEAGSWDHYRTEGDVSGKLNDSGTIRGRLVGVYQQQNSFIDYYKRDKRVLYGALDVDLTDDTLLRLSLDYQNNNSDGVSFGHIPLFFSDGSQTNFSRSFNPATRWSYLDNTHYTFTSILEQKLGYDWTLKAAYSHQYSYRKGTTGSASGGQPDPDNGAGAFMYVNRLDSHQYQDTLDVYASGPFQLLGRQHELVVGGSTSRTHLNYPTYERANPEVPDIFAWDGRQIPKPHFSKTEDNLSRLRQSGVYTALKLKPFDPLSIILGTRVTWWDEHDETSDAFSGETTALDKNKKTGKVIPYAGVIYDLNENYSVYASYTNIFLPQMYYKTANNSAIDPLEGDNYEIGIKGEFYDGKLNTSLAVFEVKQDNLPQFVDVDLETGRETYRAISGTKTKGIETEISGELLPDWKIFGGYTYREAKDGNHKRIETNQPMNLFKLGTTYRLPGDLNRLTVGGNVIWQSEMYHEMSFDDVNRKATQDSYAVVGLLANYEVDQHLTLGLNLNNLFDKKYYDGLGTFNSGSYGEPRNAVVSAKWKF</sequence>
<dbReference type="EMBL" id="VJOY01000006">
    <property type="protein sequence ID" value="TRX75012.1"/>
    <property type="molecule type" value="Genomic_DNA"/>
</dbReference>
<keyword evidence="8" id="KW-0408">Iron</keyword>
<dbReference type="InterPro" id="IPR039426">
    <property type="entry name" value="TonB-dep_rcpt-like"/>
</dbReference>
<reference evidence="18 19" key="1">
    <citation type="submission" date="2019-07" db="EMBL/GenBank/DDBJ databases">
        <title>Pseudomonas mangiferae sp. nov., isolated from bark of mango tree in Thailand.</title>
        <authorList>
            <person name="Srisuk N."/>
            <person name="Anurat P."/>
        </authorList>
    </citation>
    <scope>NUCLEOTIDE SEQUENCE [LARGE SCALE GENOMIC DNA]</scope>
    <source>
        <strain evidence="18 19">DMKU_BBB3-04</strain>
    </source>
</reference>
<gene>
    <name evidence="18" type="ORF">FM069_10865</name>
</gene>
<dbReference type="Gene3D" id="3.55.50.30">
    <property type="match status" value="1"/>
</dbReference>
<dbReference type="SUPFAM" id="SSF56935">
    <property type="entry name" value="Porins"/>
    <property type="match status" value="1"/>
</dbReference>
<evidence type="ECO:0000256" key="16">
    <source>
        <dbReference type="RuleBase" id="RU003357"/>
    </source>
</evidence>
<keyword evidence="12 18" id="KW-0675">Receptor</keyword>
<dbReference type="CDD" id="cd01347">
    <property type="entry name" value="ligand_gated_channel"/>
    <property type="match status" value="1"/>
</dbReference>
<comment type="caution">
    <text evidence="18">The sequence shown here is derived from an EMBL/GenBank/DDBJ whole genome shotgun (WGS) entry which is preliminary data.</text>
</comment>
<evidence type="ECO:0000256" key="14">
    <source>
        <dbReference type="PROSITE-ProRule" id="PRU01360"/>
    </source>
</evidence>
<dbReference type="InterPro" id="IPR010917">
    <property type="entry name" value="TonB_rcpt_CS"/>
</dbReference>
<accession>A0A553GZU4</accession>
<dbReference type="PANTHER" id="PTHR32552">
    <property type="entry name" value="FERRICHROME IRON RECEPTOR-RELATED"/>
    <property type="match status" value="1"/>
</dbReference>
<dbReference type="InterPro" id="IPR000531">
    <property type="entry name" value="Beta-barrel_TonB"/>
</dbReference>
<evidence type="ECO:0000256" key="5">
    <source>
        <dbReference type="ARBA" id="ARBA00022496"/>
    </source>
</evidence>
<keyword evidence="19" id="KW-1185">Reference proteome</keyword>
<protein>
    <submittedName>
        <fullName evidence="18">TonB-dependent siderophore receptor</fullName>
    </submittedName>
</protein>
<feature type="domain" description="Secretin/TonB short N-terminal" evidence="17">
    <location>
        <begin position="27"/>
        <end position="77"/>
    </location>
</feature>
<dbReference type="Gene3D" id="2.40.170.20">
    <property type="entry name" value="TonB-dependent receptor, beta-barrel domain"/>
    <property type="match status" value="1"/>
</dbReference>
<evidence type="ECO:0000313" key="18">
    <source>
        <dbReference type="EMBL" id="TRX75012.1"/>
    </source>
</evidence>
<dbReference type="NCBIfam" id="TIGR01783">
    <property type="entry name" value="TonB-siderophor"/>
    <property type="match status" value="1"/>
</dbReference>
<evidence type="ECO:0000256" key="8">
    <source>
        <dbReference type="ARBA" id="ARBA00023004"/>
    </source>
</evidence>
<feature type="short sequence motif" description="TonB C-terminal box" evidence="15">
    <location>
        <begin position="758"/>
        <end position="775"/>
    </location>
</feature>
<evidence type="ECO:0000256" key="15">
    <source>
        <dbReference type="PROSITE-ProRule" id="PRU10144"/>
    </source>
</evidence>
<evidence type="ECO:0000256" key="7">
    <source>
        <dbReference type="ARBA" id="ARBA00022729"/>
    </source>
</evidence>
<evidence type="ECO:0000256" key="12">
    <source>
        <dbReference type="ARBA" id="ARBA00023170"/>
    </source>
</evidence>
<evidence type="ECO:0000313" key="19">
    <source>
        <dbReference type="Proteomes" id="UP000315235"/>
    </source>
</evidence>
<keyword evidence="11 14" id="KW-0472">Membrane</keyword>
<evidence type="ECO:0000256" key="3">
    <source>
        <dbReference type="ARBA" id="ARBA00022448"/>
    </source>
</evidence>
<evidence type="ECO:0000256" key="1">
    <source>
        <dbReference type="ARBA" id="ARBA00004571"/>
    </source>
</evidence>
<dbReference type="Proteomes" id="UP000315235">
    <property type="component" value="Unassembled WGS sequence"/>
</dbReference>
<evidence type="ECO:0000256" key="9">
    <source>
        <dbReference type="ARBA" id="ARBA00023065"/>
    </source>
</evidence>
<dbReference type="GO" id="GO:0038023">
    <property type="term" value="F:signaling receptor activity"/>
    <property type="evidence" value="ECO:0007669"/>
    <property type="project" value="InterPro"/>
</dbReference>
<evidence type="ECO:0000256" key="6">
    <source>
        <dbReference type="ARBA" id="ARBA00022692"/>
    </source>
</evidence>
<dbReference type="Pfam" id="PF07660">
    <property type="entry name" value="STN"/>
    <property type="match status" value="1"/>
</dbReference>
<dbReference type="PROSITE" id="PS52016">
    <property type="entry name" value="TONB_DEPENDENT_REC_3"/>
    <property type="match status" value="1"/>
</dbReference>
<evidence type="ECO:0000259" key="17">
    <source>
        <dbReference type="SMART" id="SM00965"/>
    </source>
</evidence>
<evidence type="ECO:0000256" key="10">
    <source>
        <dbReference type="ARBA" id="ARBA00023077"/>
    </source>
</evidence>
<dbReference type="PANTHER" id="PTHR32552:SF74">
    <property type="entry name" value="HYDROXAMATE SIDEROPHORE RECEPTOR FHUE"/>
    <property type="match status" value="1"/>
</dbReference>
<dbReference type="GO" id="GO:0009279">
    <property type="term" value="C:cell outer membrane"/>
    <property type="evidence" value="ECO:0007669"/>
    <property type="project" value="UniProtKB-SubCell"/>
</dbReference>
<evidence type="ECO:0000256" key="11">
    <source>
        <dbReference type="ARBA" id="ARBA00023136"/>
    </source>
</evidence>
<dbReference type="InterPro" id="IPR012910">
    <property type="entry name" value="Plug_dom"/>
</dbReference>
<keyword evidence="9" id="KW-0406">Ion transport</keyword>
<dbReference type="InterPro" id="IPR037066">
    <property type="entry name" value="Plug_dom_sf"/>
</dbReference>
<dbReference type="Pfam" id="PF07715">
    <property type="entry name" value="Plug"/>
    <property type="match status" value="1"/>
</dbReference>
<keyword evidence="5" id="KW-0410">Iron transport</keyword>
<dbReference type="Pfam" id="PF00593">
    <property type="entry name" value="TonB_dep_Rec_b-barrel"/>
    <property type="match status" value="1"/>
</dbReference>
<dbReference type="InterPro" id="IPR036942">
    <property type="entry name" value="Beta-barrel_TonB_sf"/>
</dbReference>
<evidence type="ECO:0000256" key="4">
    <source>
        <dbReference type="ARBA" id="ARBA00022452"/>
    </source>
</evidence>
<proteinExistence type="inferred from homology"/>
<name>A0A553GZU4_9PSED</name>
<dbReference type="AlphaFoldDB" id="A0A553GZU4"/>
<dbReference type="FunFam" id="2.170.130.10:FF:000010">
    <property type="entry name" value="Ferripyoverdine receptor"/>
    <property type="match status" value="1"/>
</dbReference>
<keyword evidence="13 14" id="KW-0998">Cell outer membrane</keyword>